<reference evidence="1 2" key="1">
    <citation type="submission" date="2019-11" db="EMBL/GenBank/DDBJ databases">
        <title>Whole genome sequence of Oryza granulata.</title>
        <authorList>
            <person name="Li W."/>
        </authorList>
    </citation>
    <scope>NUCLEOTIDE SEQUENCE [LARGE SCALE GENOMIC DNA]</scope>
    <source>
        <strain evidence="2">cv. Menghai</strain>
        <tissue evidence="1">Leaf</tissue>
    </source>
</reference>
<name>A0A6G1CCV2_9ORYZ</name>
<dbReference type="OrthoDB" id="411372at2759"/>
<protein>
    <submittedName>
        <fullName evidence="1">Uncharacterized protein</fullName>
    </submittedName>
</protein>
<evidence type="ECO:0000313" key="2">
    <source>
        <dbReference type="Proteomes" id="UP000479710"/>
    </source>
</evidence>
<sequence length="66" mass="7660">MCYNYGVCMWGVLLQVDRKHFHCKDCGICRMTQSVLALGKVTHLLVSAYFNGKRRKLYIGISYKNK</sequence>
<dbReference type="Proteomes" id="UP000479710">
    <property type="component" value="Unassembled WGS sequence"/>
</dbReference>
<accession>A0A6G1CCV2</accession>
<dbReference type="AlphaFoldDB" id="A0A6G1CCV2"/>
<comment type="caution">
    <text evidence="1">The sequence shown here is derived from an EMBL/GenBank/DDBJ whole genome shotgun (WGS) entry which is preliminary data.</text>
</comment>
<gene>
    <name evidence="1" type="ORF">E2562_000339</name>
</gene>
<keyword evidence="2" id="KW-1185">Reference proteome</keyword>
<dbReference type="EMBL" id="SPHZ02000009">
    <property type="protein sequence ID" value="KAF0897604.1"/>
    <property type="molecule type" value="Genomic_DNA"/>
</dbReference>
<proteinExistence type="predicted"/>
<organism evidence="1 2">
    <name type="scientific">Oryza meyeriana var. granulata</name>
    <dbReference type="NCBI Taxonomy" id="110450"/>
    <lineage>
        <taxon>Eukaryota</taxon>
        <taxon>Viridiplantae</taxon>
        <taxon>Streptophyta</taxon>
        <taxon>Embryophyta</taxon>
        <taxon>Tracheophyta</taxon>
        <taxon>Spermatophyta</taxon>
        <taxon>Magnoliopsida</taxon>
        <taxon>Liliopsida</taxon>
        <taxon>Poales</taxon>
        <taxon>Poaceae</taxon>
        <taxon>BOP clade</taxon>
        <taxon>Oryzoideae</taxon>
        <taxon>Oryzeae</taxon>
        <taxon>Oryzinae</taxon>
        <taxon>Oryza</taxon>
        <taxon>Oryza meyeriana</taxon>
    </lineage>
</organism>
<evidence type="ECO:0000313" key="1">
    <source>
        <dbReference type="EMBL" id="KAF0897604.1"/>
    </source>
</evidence>